<evidence type="ECO:0000256" key="3">
    <source>
        <dbReference type="ARBA" id="ARBA00022622"/>
    </source>
</evidence>
<dbReference type="PANTHER" id="PTHR34992">
    <property type="entry name" value="HYPHAL ANASTAMOSIS-7 PROTEIN"/>
    <property type="match status" value="1"/>
</dbReference>
<dbReference type="CDD" id="cd21176">
    <property type="entry name" value="LPMO_auxiliary-like"/>
    <property type="match status" value="1"/>
</dbReference>
<comment type="subcellular location">
    <subcellularLocation>
        <location evidence="1">Cell membrane</location>
        <topology evidence="1">Lipid-anchor</topology>
        <topology evidence="1">GPI-anchor</topology>
    </subcellularLocation>
</comment>
<evidence type="ECO:0000259" key="10">
    <source>
        <dbReference type="Pfam" id="PF20238"/>
    </source>
</evidence>
<keyword evidence="7" id="KW-0449">Lipoprotein</keyword>
<proteinExistence type="predicted"/>
<dbReference type="GeneID" id="27706505"/>
<evidence type="ECO:0000313" key="11">
    <source>
        <dbReference type="EMBL" id="KIY04067.1"/>
    </source>
</evidence>
<keyword evidence="6" id="KW-0325">Glycoprotein</keyword>
<feature type="region of interest" description="Disordered" evidence="8">
    <location>
        <begin position="167"/>
        <end position="205"/>
    </location>
</feature>
<feature type="compositionally biased region" description="Low complexity" evidence="8">
    <location>
        <begin position="177"/>
        <end position="205"/>
    </location>
</feature>
<gene>
    <name evidence="11" type="ORF">Z520_00759</name>
</gene>
<evidence type="ECO:0000256" key="4">
    <source>
        <dbReference type="ARBA" id="ARBA00022729"/>
    </source>
</evidence>
<dbReference type="OrthoDB" id="2146436at2759"/>
<evidence type="ECO:0000256" key="9">
    <source>
        <dbReference type="SAM" id="SignalP"/>
    </source>
</evidence>
<dbReference type="GO" id="GO:0005886">
    <property type="term" value="C:plasma membrane"/>
    <property type="evidence" value="ECO:0007669"/>
    <property type="project" value="UniProtKB-SubCell"/>
</dbReference>
<reference evidence="11 12" key="1">
    <citation type="submission" date="2015-01" db="EMBL/GenBank/DDBJ databases">
        <title>The Genome Sequence of Fonsecaea multimorphosa CBS 102226.</title>
        <authorList>
            <consortium name="The Broad Institute Genomics Platform"/>
            <person name="Cuomo C."/>
            <person name="de Hoog S."/>
            <person name="Gorbushina A."/>
            <person name="Stielow B."/>
            <person name="Teixiera M."/>
            <person name="Abouelleil A."/>
            <person name="Chapman S.B."/>
            <person name="Priest M."/>
            <person name="Young S.K."/>
            <person name="Wortman J."/>
            <person name="Nusbaum C."/>
            <person name="Birren B."/>
        </authorList>
    </citation>
    <scope>NUCLEOTIDE SEQUENCE [LARGE SCALE GENOMIC DNA]</scope>
    <source>
        <strain evidence="11 12">CBS 102226</strain>
    </source>
</reference>
<evidence type="ECO:0000256" key="2">
    <source>
        <dbReference type="ARBA" id="ARBA00022475"/>
    </source>
</evidence>
<feature type="chain" id="PRO_5002245073" description="Copper acquisition factor BIM1-like domain-containing protein" evidence="9">
    <location>
        <begin position="21"/>
        <end position="235"/>
    </location>
</feature>
<evidence type="ECO:0000256" key="5">
    <source>
        <dbReference type="ARBA" id="ARBA00023136"/>
    </source>
</evidence>
<keyword evidence="2" id="KW-1003">Cell membrane</keyword>
<feature type="signal peptide" evidence="9">
    <location>
        <begin position="1"/>
        <end position="20"/>
    </location>
</feature>
<dbReference type="GO" id="GO:0098552">
    <property type="term" value="C:side of membrane"/>
    <property type="evidence" value="ECO:0007669"/>
    <property type="project" value="UniProtKB-KW"/>
</dbReference>
<protein>
    <recommendedName>
        <fullName evidence="10">Copper acquisition factor BIM1-like domain-containing protein</fullName>
    </recommendedName>
</protein>
<evidence type="ECO:0000256" key="6">
    <source>
        <dbReference type="ARBA" id="ARBA00023180"/>
    </source>
</evidence>
<evidence type="ECO:0000256" key="7">
    <source>
        <dbReference type="ARBA" id="ARBA00023288"/>
    </source>
</evidence>
<accession>A0A0D2J3U5</accession>
<evidence type="ECO:0000256" key="8">
    <source>
        <dbReference type="SAM" id="MobiDB-lite"/>
    </source>
</evidence>
<evidence type="ECO:0000313" key="12">
    <source>
        <dbReference type="Proteomes" id="UP000053411"/>
    </source>
</evidence>
<keyword evidence="5" id="KW-0472">Membrane</keyword>
<dbReference type="VEuPathDB" id="FungiDB:Z520_00759"/>
<name>A0A0D2J3U5_9EURO</name>
<organism evidence="11 12">
    <name type="scientific">Fonsecaea multimorphosa CBS 102226</name>
    <dbReference type="NCBI Taxonomy" id="1442371"/>
    <lineage>
        <taxon>Eukaryota</taxon>
        <taxon>Fungi</taxon>
        <taxon>Dikarya</taxon>
        <taxon>Ascomycota</taxon>
        <taxon>Pezizomycotina</taxon>
        <taxon>Eurotiomycetes</taxon>
        <taxon>Chaetothyriomycetidae</taxon>
        <taxon>Chaetothyriales</taxon>
        <taxon>Herpotrichiellaceae</taxon>
        <taxon>Fonsecaea</taxon>
    </lineage>
</organism>
<dbReference type="STRING" id="1442371.A0A0D2J3U5"/>
<dbReference type="AlphaFoldDB" id="A0A0D2J3U5"/>
<dbReference type="InterPro" id="IPR046530">
    <property type="entry name" value="BIM1-like_dom"/>
</dbReference>
<dbReference type="InterPro" id="IPR046936">
    <property type="entry name" value="BIM1-like"/>
</dbReference>
<evidence type="ECO:0000256" key="1">
    <source>
        <dbReference type="ARBA" id="ARBA00004609"/>
    </source>
</evidence>
<keyword evidence="12" id="KW-1185">Reference proteome</keyword>
<dbReference type="PANTHER" id="PTHR34992:SF1">
    <property type="entry name" value="COPPER ACQUISITION FACTOR BIM1-LIKE DOMAIN-CONTAINING PROTEIN"/>
    <property type="match status" value="1"/>
</dbReference>
<feature type="domain" description="Copper acquisition factor BIM1-like" evidence="10">
    <location>
        <begin position="20"/>
        <end position="157"/>
    </location>
</feature>
<dbReference type="Proteomes" id="UP000053411">
    <property type="component" value="Unassembled WGS sequence"/>
</dbReference>
<sequence length="235" mass="24166">MRAFKATSLLNLILLPLCASHFIILTPPPLGNNINNEDQSPCGGFSPSSSDNITDFHVGGDAIGLTTLHAQAYFAYRGLLGTSLSNPNWTVLIPTVEEFGLNSFCQPALTVPPSWAGSTGLLQVIQDAEDGVHYQCMHVNFVAGTGTPSSACSNSSGVSATYADDPTFDTIEGVGGSPSSTQPSTTPTQTASPSTSSAPASSSASTSAAAPSMRLRIAEASLWAGLLAVLVASWT</sequence>
<dbReference type="Pfam" id="PF20238">
    <property type="entry name" value="BIM1-like_dom"/>
    <property type="match status" value="1"/>
</dbReference>
<dbReference type="EMBL" id="KN848062">
    <property type="protein sequence ID" value="KIY04067.1"/>
    <property type="molecule type" value="Genomic_DNA"/>
</dbReference>
<keyword evidence="4 9" id="KW-0732">Signal</keyword>
<keyword evidence="3" id="KW-0336">GPI-anchor</keyword>
<dbReference type="RefSeq" id="XP_016638189.1">
    <property type="nucleotide sequence ID" value="XM_016771279.1"/>
</dbReference>